<dbReference type="RefSeq" id="WP_145114553.1">
    <property type="nucleotide sequence ID" value="NZ_CP036349.1"/>
</dbReference>
<dbReference type="KEGG" id="bmei:Spa11_35660"/>
<sequence>MVALALCIVALAGCRPEEEVRTYRIAKPADAPSAASETPQPVAPETAAKPPSGEPTDRMIGSIVPGPSQAWFFKAVGPKAAIDDAADAVTAFLASVRFEGDKPKWETPEGWTEEEAGGMRLATLKVPAEEGTESIEMSVIGLPLVGDWDAQVLDNANRWRKQLQQPPLAAEAIGDELKPLADVAEGAVLFDTVGWFDGGTMAPFAGGAAPFASATPPAAPAAPAAEQREMKYQSELQSTTPDGWTEEPGSAMRKASLRTPGGAVLTGFAFPLTGAMGDRLENVNRWRGEIGLEPTTADELEAQTEEMKLLGSDGAYFEMVGKTETTHAAMVEREGQVWFFKLRGPVEEVANERDAFKKWLESLSLEGAEK</sequence>
<feature type="region of interest" description="Disordered" evidence="1">
    <location>
        <begin position="29"/>
        <end position="56"/>
    </location>
</feature>
<evidence type="ECO:0000313" key="3">
    <source>
        <dbReference type="Proteomes" id="UP000316426"/>
    </source>
</evidence>
<proteinExistence type="predicted"/>
<dbReference type="EMBL" id="CP036349">
    <property type="protein sequence ID" value="QDV75350.1"/>
    <property type="molecule type" value="Genomic_DNA"/>
</dbReference>
<accession>A0A518KC23</accession>
<keyword evidence="3" id="KW-1185">Reference proteome</keyword>
<reference evidence="2 3" key="1">
    <citation type="submission" date="2019-02" db="EMBL/GenBank/DDBJ databases">
        <title>Deep-cultivation of Planctomycetes and their phenomic and genomic characterization uncovers novel biology.</title>
        <authorList>
            <person name="Wiegand S."/>
            <person name="Jogler M."/>
            <person name="Boedeker C."/>
            <person name="Pinto D."/>
            <person name="Vollmers J."/>
            <person name="Rivas-Marin E."/>
            <person name="Kohn T."/>
            <person name="Peeters S.H."/>
            <person name="Heuer A."/>
            <person name="Rast P."/>
            <person name="Oberbeckmann S."/>
            <person name="Bunk B."/>
            <person name="Jeske O."/>
            <person name="Meyerdierks A."/>
            <person name="Storesund J.E."/>
            <person name="Kallscheuer N."/>
            <person name="Luecker S."/>
            <person name="Lage O.M."/>
            <person name="Pohl T."/>
            <person name="Merkel B.J."/>
            <person name="Hornburger P."/>
            <person name="Mueller R.-W."/>
            <person name="Bruemmer F."/>
            <person name="Labrenz M."/>
            <person name="Spormann A.M."/>
            <person name="Op den Camp H."/>
            <person name="Overmann J."/>
            <person name="Amann R."/>
            <person name="Jetten M.S.M."/>
            <person name="Mascher T."/>
            <person name="Medema M.H."/>
            <person name="Devos D.P."/>
            <person name="Kaster A.-K."/>
            <person name="Ovreas L."/>
            <person name="Rohde M."/>
            <person name="Galperin M.Y."/>
            <person name="Jogler C."/>
        </authorList>
    </citation>
    <scope>NUCLEOTIDE SEQUENCE [LARGE SCALE GENOMIC DNA]</scope>
    <source>
        <strain evidence="2 3">Spa11</strain>
    </source>
</reference>
<name>A0A518KC23_9BACT</name>
<organism evidence="2 3">
    <name type="scientific">Botrimarina mediterranea</name>
    <dbReference type="NCBI Taxonomy" id="2528022"/>
    <lineage>
        <taxon>Bacteria</taxon>
        <taxon>Pseudomonadati</taxon>
        <taxon>Planctomycetota</taxon>
        <taxon>Planctomycetia</taxon>
        <taxon>Pirellulales</taxon>
        <taxon>Lacipirellulaceae</taxon>
        <taxon>Botrimarina</taxon>
    </lineage>
</organism>
<dbReference type="Proteomes" id="UP000316426">
    <property type="component" value="Chromosome"/>
</dbReference>
<dbReference type="AlphaFoldDB" id="A0A518KC23"/>
<evidence type="ECO:0000313" key="2">
    <source>
        <dbReference type="EMBL" id="QDV75350.1"/>
    </source>
</evidence>
<evidence type="ECO:0000256" key="1">
    <source>
        <dbReference type="SAM" id="MobiDB-lite"/>
    </source>
</evidence>
<protein>
    <submittedName>
        <fullName evidence="2">Uncharacterized protein</fullName>
    </submittedName>
</protein>
<gene>
    <name evidence="2" type="ORF">Spa11_35660</name>
</gene>